<evidence type="ECO:0000313" key="2">
    <source>
        <dbReference type="Proteomes" id="UP001218218"/>
    </source>
</evidence>
<organism evidence="1 2">
    <name type="scientific">Mycena albidolilacea</name>
    <dbReference type="NCBI Taxonomy" id="1033008"/>
    <lineage>
        <taxon>Eukaryota</taxon>
        <taxon>Fungi</taxon>
        <taxon>Dikarya</taxon>
        <taxon>Basidiomycota</taxon>
        <taxon>Agaricomycotina</taxon>
        <taxon>Agaricomycetes</taxon>
        <taxon>Agaricomycetidae</taxon>
        <taxon>Agaricales</taxon>
        <taxon>Marasmiineae</taxon>
        <taxon>Mycenaceae</taxon>
        <taxon>Mycena</taxon>
    </lineage>
</organism>
<reference evidence="1" key="1">
    <citation type="submission" date="2023-03" db="EMBL/GenBank/DDBJ databases">
        <title>Massive genome expansion in bonnet fungi (Mycena s.s.) driven by repeated elements and novel gene families across ecological guilds.</title>
        <authorList>
            <consortium name="Lawrence Berkeley National Laboratory"/>
            <person name="Harder C.B."/>
            <person name="Miyauchi S."/>
            <person name="Viragh M."/>
            <person name="Kuo A."/>
            <person name="Thoen E."/>
            <person name="Andreopoulos B."/>
            <person name="Lu D."/>
            <person name="Skrede I."/>
            <person name="Drula E."/>
            <person name="Henrissat B."/>
            <person name="Morin E."/>
            <person name="Kohler A."/>
            <person name="Barry K."/>
            <person name="LaButti K."/>
            <person name="Morin E."/>
            <person name="Salamov A."/>
            <person name="Lipzen A."/>
            <person name="Mereny Z."/>
            <person name="Hegedus B."/>
            <person name="Baldrian P."/>
            <person name="Stursova M."/>
            <person name="Weitz H."/>
            <person name="Taylor A."/>
            <person name="Grigoriev I.V."/>
            <person name="Nagy L.G."/>
            <person name="Martin F."/>
            <person name="Kauserud H."/>
        </authorList>
    </citation>
    <scope>NUCLEOTIDE SEQUENCE</scope>
    <source>
        <strain evidence="1">CBHHK002</strain>
    </source>
</reference>
<sequence>MNLALIPHLTHVAFNLNLQPWALYAGLFADLRLQCIVFWCRNYTSLTIAVRFVCIHQALDYDFDWLGDAVTGDDHWALADAFLAARRAGTVWRFQYTICDTDSHWRELASADS</sequence>
<proteinExistence type="predicted"/>
<name>A0AAD6ZWS0_9AGAR</name>
<gene>
    <name evidence="1" type="ORF">DFH08DRAFT_963199</name>
</gene>
<keyword evidence="2" id="KW-1185">Reference proteome</keyword>
<comment type="caution">
    <text evidence="1">The sequence shown here is derived from an EMBL/GenBank/DDBJ whole genome shotgun (WGS) entry which is preliminary data.</text>
</comment>
<protein>
    <submittedName>
        <fullName evidence="1">Uncharacterized protein</fullName>
    </submittedName>
</protein>
<dbReference type="AlphaFoldDB" id="A0AAD6ZWS0"/>
<accession>A0AAD6ZWS0</accession>
<dbReference type="Proteomes" id="UP001218218">
    <property type="component" value="Unassembled WGS sequence"/>
</dbReference>
<evidence type="ECO:0000313" key="1">
    <source>
        <dbReference type="EMBL" id="KAJ7342447.1"/>
    </source>
</evidence>
<dbReference type="EMBL" id="JARIHO010000025">
    <property type="protein sequence ID" value="KAJ7342447.1"/>
    <property type="molecule type" value="Genomic_DNA"/>
</dbReference>